<dbReference type="STRING" id="861266.ARTSIC4J27_2453"/>
<dbReference type="GO" id="GO:0009231">
    <property type="term" value="P:riboflavin biosynthetic process"/>
    <property type="evidence" value="ECO:0007669"/>
    <property type="project" value="InterPro"/>
</dbReference>
<evidence type="ECO:0000313" key="3">
    <source>
        <dbReference type="Proteomes" id="UP000035722"/>
    </source>
</evidence>
<dbReference type="PANTHER" id="PTHR38011">
    <property type="entry name" value="DIHYDROFOLATE REDUCTASE FAMILY PROTEIN (AFU_ORTHOLOGUE AFUA_8G06820)"/>
    <property type="match status" value="1"/>
</dbReference>
<proteinExistence type="predicted"/>
<dbReference type="OrthoDB" id="2313602at2"/>
<protein>
    <submittedName>
        <fullName evidence="2">Bifunctional deaminase-reductase domain protein</fullName>
    </submittedName>
</protein>
<dbReference type="SUPFAM" id="SSF53597">
    <property type="entry name" value="Dihydrofolate reductase-like"/>
    <property type="match status" value="1"/>
</dbReference>
<dbReference type="RefSeq" id="WP_050055394.1">
    <property type="nucleotide sequence ID" value="NZ_CAQI01000044.1"/>
</dbReference>
<dbReference type="InterPro" id="IPR002734">
    <property type="entry name" value="RibDG_C"/>
</dbReference>
<dbReference type="EMBL" id="CAQI01000044">
    <property type="protein sequence ID" value="CCQ46490.1"/>
    <property type="molecule type" value="Genomic_DNA"/>
</dbReference>
<reference evidence="3" key="1">
    <citation type="journal article" date="2014" name="Genome Announc.">
        <title>Genome Sequence of Arthrobacter siccitolerans 4J27, a Xeroprotectant-Producing Desiccation-Tolerant Microorganism.</title>
        <authorList>
            <person name="Manzanera M."/>
            <person name="Santa-Cruz-Calvo L."/>
            <person name="Vilchez J.I."/>
            <person name="Garcia-Fontana C."/>
            <person name="Silva-Castro G.A."/>
            <person name="Calvo C."/>
            <person name="Gonzalez-Lopez J."/>
        </authorList>
    </citation>
    <scope>NUCLEOTIDE SEQUENCE [LARGE SCALE GENOMIC DNA]</scope>
    <source>
        <strain evidence="3">4J27</strain>
    </source>
</reference>
<evidence type="ECO:0000259" key="1">
    <source>
        <dbReference type="Pfam" id="PF01872"/>
    </source>
</evidence>
<dbReference type="AlphaFoldDB" id="A0A024H2W5"/>
<sequence>MNRVTCDLTVSLDGYLAGPHQTPDNPLGEGGEELHRWQFEEPVANAAELEGILSAGAYIMGRNMFAGPGPGPWGADWRGWWGEEPPYHAPVFVLTHHPRPPLAMDGGTTFYFVEDGIGPALAQAREAAGGRDVAVAGGAETARQYLSAGLIDELRLHISPLLLGAGERLLDGVRNVRLEPVGVSGTSLVTHIRYRVAVRETR</sequence>
<name>A0A024H2W5_9MICC</name>
<organism evidence="2 3">
    <name type="scientific">Pseudarthrobacter siccitolerans</name>
    <dbReference type="NCBI Taxonomy" id="861266"/>
    <lineage>
        <taxon>Bacteria</taxon>
        <taxon>Bacillati</taxon>
        <taxon>Actinomycetota</taxon>
        <taxon>Actinomycetes</taxon>
        <taxon>Micrococcales</taxon>
        <taxon>Micrococcaceae</taxon>
        <taxon>Pseudarthrobacter</taxon>
    </lineage>
</organism>
<gene>
    <name evidence="2" type="ORF">ARTSIC4J27_2453</name>
</gene>
<accession>A0A024H2W5</accession>
<feature type="domain" description="Bacterial bifunctional deaminase-reductase C-terminal" evidence="1">
    <location>
        <begin position="4"/>
        <end position="183"/>
    </location>
</feature>
<dbReference type="InterPro" id="IPR024072">
    <property type="entry name" value="DHFR-like_dom_sf"/>
</dbReference>
<dbReference type="Proteomes" id="UP000035722">
    <property type="component" value="Unassembled WGS sequence"/>
</dbReference>
<dbReference type="GO" id="GO:0008703">
    <property type="term" value="F:5-amino-6-(5-phosphoribosylamino)uracil reductase activity"/>
    <property type="evidence" value="ECO:0007669"/>
    <property type="project" value="InterPro"/>
</dbReference>
<comment type="caution">
    <text evidence="2">The sequence shown here is derived from an EMBL/GenBank/DDBJ whole genome shotgun (WGS) entry which is preliminary data.</text>
</comment>
<dbReference type="Gene3D" id="3.40.430.10">
    <property type="entry name" value="Dihydrofolate Reductase, subunit A"/>
    <property type="match status" value="1"/>
</dbReference>
<dbReference type="PANTHER" id="PTHR38011:SF12">
    <property type="entry name" value="BIFUNCTIONAL DEAMINASE-REDUCTASE DOMAIN PROTEIN"/>
    <property type="match status" value="1"/>
</dbReference>
<evidence type="ECO:0000313" key="2">
    <source>
        <dbReference type="EMBL" id="CCQ46490.1"/>
    </source>
</evidence>
<dbReference type="Pfam" id="PF01872">
    <property type="entry name" value="RibD_C"/>
    <property type="match status" value="1"/>
</dbReference>
<keyword evidence="3" id="KW-1185">Reference proteome</keyword>
<dbReference type="InterPro" id="IPR050765">
    <property type="entry name" value="Riboflavin_Biosynth_HTPR"/>
</dbReference>